<protein>
    <recommendedName>
        <fullName evidence="1">HTH rpiR-type domain-containing protein</fullName>
    </recommendedName>
</protein>
<dbReference type="PANTHER" id="PTHR30514">
    <property type="entry name" value="GLUCOKINASE"/>
    <property type="match status" value="1"/>
</dbReference>
<dbReference type="Proteomes" id="UP000664360">
    <property type="component" value="Chromosome"/>
</dbReference>
<dbReference type="InterPro" id="IPR000281">
    <property type="entry name" value="HTH_RpiR"/>
</dbReference>
<organism evidence="2 3">
    <name type="scientific">Candidatus Enterococcus mangumiae</name>
    <dbReference type="NCBI Taxonomy" id="2230878"/>
    <lineage>
        <taxon>Bacteria</taxon>
        <taxon>Bacillati</taxon>
        <taxon>Bacillota</taxon>
        <taxon>Bacilli</taxon>
        <taxon>Lactobacillales</taxon>
        <taxon>Enterococcaceae</taxon>
        <taxon>Enterococcus</taxon>
    </lineage>
</organism>
<dbReference type="Gene3D" id="1.10.10.10">
    <property type="entry name" value="Winged helix-like DNA-binding domain superfamily/Winged helix DNA-binding domain"/>
    <property type="match status" value="1"/>
</dbReference>
<dbReference type="EMBL" id="CP147250">
    <property type="protein sequence ID" value="WYJ79830.1"/>
    <property type="molecule type" value="Genomic_DNA"/>
</dbReference>
<gene>
    <name evidence="2" type="ORF">DOK79_001383</name>
</gene>
<dbReference type="InterPro" id="IPR047640">
    <property type="entry name" value="RpiR-like"/>
</dbReference>
<dbReference type="InterPro" id="IPR046348">
    <property type="entry name" value="SIS_dom_sf"/>
</dbReference>
<evidence type="ECO:0000313" key="2">
    <source>
        <dbReference type="EMBL" id="WYJ79830.1"/>
    </source>
</evidence>
<dbReference type="Pfam" id="PF01418">
    <property type="entry name" value="HTH_6"/>
    <property type="match status" value="1"/>
</dbReference>
<feature type="domain" description="HTH rpiR-type" evidence="1">
    <location>
        <begin position="19"/>
        <end position="95"/>
    </location>
</feature>
<evidence type="ECO:0000259" key="1">
    <source>
        <dbReference type="PROSITE" id="PS51071"/>
    </source>
</evidence>
<sequence length="280" mass="33192">MNENVFLLGWMKVKTISQVYIRLNEHLFKCKKYDLNFLITKVLIERIDEFPNIYIEEIAYAAQTTPASITKFCKKLGYTSFKEMRCDLDNYFIQEYDLSSKIHEGILCGIDTKSELSEMVDRFLQHEYTVQKNIFEQFDSEQCMRIAEEIKLKKRVAILGNSYSFTVVNLLRELLSQMGYLVFEVNRNAEDQLIKQVLLETDVCFIINLTREWVEKKSYLLQDTTCKKILLTFSERADQNNLFEEVVLFKEISPMLASNYYSQKVLHLWMIFLIMSLKKK</sequence>
<evidence type="ECO:0000313" key="3">
    <source>
        <dbReference type="Proteomes" id="UP000664360"/>
    </source>
</evidence>
<dbReference type="InterPro" id="IPR036388">
    <property type="entry name" value="WH-like_DNA-bd_sf"/>
</dbReference>
<name>A0ABZ2SVR4_9ENTE</name>
<dbReference type="SUPFAM" id="SSF53697">
    <property type="entry name" value="SIS domain"/>
    <property type="match status" value="1"/>
</dbReference>
<proteinExistence type="predicted"/>
<dbReference type="PROSITE" id="PS51071">
    <property type="entry name" value="HTH_RPIR"/>
    <property type="match status" value="1"/>
</dbReference>
<reference evidence="2 3" key="1">
    <citation type="submission" date="2024-03" db="EMBL/GenBank/DDBJ databases">
        <title>The Genome Sequence of Enterococcus sp. DIV1094.</title>
        <authorList>
            <consortium name="The Broad Institute Genomics Platform"/>
            <consortium name="The Broad Institute Microbial Omics Core"/>
            <consortium name="The Broad Institute Genomic Center for Infectious Diseases"/>
            <person name="Earl A."/>
            <person name="Manson A."/>
            <person name="Gilmore M."/>
            <person name="Schwartman J."/>
            <person name="Shea T."/>
            <person name="Abouelleil A."/>
            <person name="Cao P."/>
            <person name="Chapman S."/>
            <person name="Cusick C."/>
            <person name="Young S."/>
            <person name="Neafsey D."/>
            <person name="Nusbaum C."/>
            <person name="Birren B."/>
        </authorList>
    </citation>
    <scope>NUCLEOTIDE SEQUENCE [LARGE SCALE GENOMIC DNA]</scope>
    <source>
        <strain evidence="2 3">DIV1094</strain>
    </source>
</reference>
<accession>A0ABZ2SVR4</accession>
<dbReference type="InterPro" id="IPR009057">
    <property type="entry name" value="Homeodomain-like_sf"/>
</dbReference>
<dbReference type="SUPFAM" id="SSF46689">
    <property type="entry name" value="Homeodomain-like"/>
    <property type="match status" value="1"/>
</dbReference>
<keyword evidence="3" id="KW-1185">Reference proteome</keyword>
<dbReference type="PANTHER" id="PTHR30514:SF1">
    <property type="entry name" value="HTH-TYPE TRANSCRIPTIONAL REGULATOR HEXR-RELATED"/>
    <property type="match status" value="1"/>
</dbReference>